<dbReference type="Proteomes" id="UP000824782">
    <property type="component" value="Unassembled WGS sequence"/>
</dbReference>
<protein>
    <recommendedName>
        <fullName evidence="1">Disabled homolog 2-interacting protein C-terminal domain-containing protein</fullName>
    </recommendedName>
</protein>
<dbReference type="EMBL" id="WNYA01000254">
    <property type="protein sequence ID" value="KAG8549071.1"/>
    <property type="molecule type" value="Genomic_DNA"/>
</dbReference>
<keyword evidence="3" id="KW-1185">Reference proteome</keyword>
<organism evidence="2 3">
    <name type="scientific">Engystomops pustulosus</name>
    <name type="common">Tungara frog</name>
    <name type="synonym">Physalaemus pustulosus</name>
    <dbReference type="NCBI Taxonomy" id="76066"/>
    <lineage>
        <taxon>Eukaryota</taxon>
        <taxon>Metazoa</taxon>
        <taxon>Chordata</taxon>
        <taxon>Craniata</taxon>
        <taxon>Vertebrata</taxon>
        <taxon>Euteleostomi</taxon>
        <taxon>Amphibia</taxon>
        <taxon>Batrachia</taxon>
        <taxon>Anura</taxon>
        <taxon>Neobatrachia</taxon>
        <taxon>Hyloidea</taxon>
        <taxon>Leptodactylidae</taxon>
        <taxon>Leiuperinae</taxon>
        <taxon>Engystomops</taxon>
    </lineage>
</organism>
<dbReference type="AlphaFoldDB" id="A0AAV6ZJ26"/>
<evidence type="ECO:0000259" key="1">
    <source>
        <dbReference type="Pfam" id="PF12004"/>
    </source>
</evidence>
<evidence type="ECO:0000313" key="3">
    <source>
        <dbReference type="Proteomes" id="UP000824782"/>
    </source>
</evidence>
<sequence>MLVEEEIRKDHTQEPIDMKRRLIEAQRQHIPQRSSGSRWEGKVRRFMINEENSKGWRRSFPPWVQQTRV</sequence>
<reference evidence="2" key="1">
    <citation type="thesis" date="2020" institute="ProQuest LLC" country="789 East Eisenhower Parkway, Ann Arbor, MI, USA">
        <title>Comparative Genomics and Chromosome Evolution.</title>
        <authorList>
            <person name="Mudd A.B."/>
        </authorList>
    </citation>
    <scope>NUCLEOTIDE SEQUENCE</scope>
    <source>
        <strain evidence="2">237g6f4</strain>
        <tissue evidence="2">Blood</tissue>
    </source>
</reference>
<feature type="domain" description="Disabled homolog 2-interacting protein C-terminal" evidence="1">
    <location>
        <begin position="1"/>
        <end position="31"/>
    </location>
</feature>
<evidence type="ECO:0000313" key="2">
    <source>
        <dbReference type="EMBL" id="KAG8549071.1"/>
    </source>
</evidence>
<comment type="caution">
    <text evidence="2">The sequence shown here is derived from an EMBL/GenBank/DDBJ whole genome shotgun (WGS) entry which is preliminary data.</text>
</comment>
<dbReference type="InterPro" id="IPR021887">
    <property type="entry name" value="DAB2P_C"/>
</dbReference>
<name>A0AAV6ZJ26_ENGPU</name>
<gene>
    <name evidence="2" type="ORF">GDO81_022801</name>
</gene>
<accession>A0AAV6ZJ26</accession>
<dbReference type="Pfam" id="PF12004">
    <property type="entry name" value="DAB2P_C"/>
    <property type="match status" value="1"/>
</dbReference>
<proteinExistence type="predicted"/>